<dbReference type="EnsemblPlants" id="MELO3C029796.2.1">
    <property type="protein sequence ID" value="MELO3C029796.2.1"/>
    <property type="gene ID" value="MELO3C029796.2"/>
</dbReference>
<organism evidence="1">
    <name type="scientific">Cucumis melo</name>
    <name type="common">Muskmelon</name>
    <dbReference type="NCBI Taxonomy" id="3656"/>
    <lineage>
        <taxon>Eukaryota</taxon>
        <taxon>Viridiplantae</taxon>
        <taxon>Streptophyta</taxon>
        <taxon>Embryophyta</taxon>
        <taxon>Tracheophyta</taxon>
        <taxon>Spermatophyta</taxon>
        <taxon>Magnoliopsida</taxon>
        <taxon>eudicotyledons</taxon>
        <taxon>Gunneridae</taxon>
        <taxon>Pentapetalae</taxon>
        <taxon>rosids</taxon>
        <taxon>fabids</taxon>
        <taxon>Cucurbitales</taxon>
        <taxon>Cucurbitaceae</taxon>
        <taxon>Benincaseae</taxon>
        <taxon>Cucumis</taxon>
    </lineage>
</organism>
<protein>
    <submittedName>
        <fullName evidence="1">Uncharacterized protein</fullName>
    </submittedName>
</protein>
<sequence length="133" mass="14975">MLFRRSFSALLFQRSLSATSCHPQFSINSRQFLLFQRIEIIHFNSLFSSPFSTLYSLKVLSISYGFASIPCFDECTFELESCVNLGEQPTSLLAPRSVKLLSGLEVFFDPCGALSRIATVATSRHTCIAVLWY</sequence>
<proteinExistence type="predicted"/>
<evidence type="ECO:0000313" key="1">
    <source>
        <dbReference type="EnsemblPlants" id="MELO3C029796.2.1"/>
    </source>
</evidence>
<dbReference type="Gramene" id="MELO3C029796.2.1">
    <property type="protein sequence ID" value="MELO3C029796.2.1"/>
    <property type="gene ID" value="MELO3C029796.2"/>
</dbReference>
<dbReference type="AlphaFoldDB" id="A0A9I9E7B4"/>
<accession>A0A9I9E7B4</accession>
<name>A0A9I9E7B4_CUCME</name>
<reference evidence="1" key="1">
    <citation type="submission" date="2023-03" db="UniProtKB">
        <authorList>
            <consortium name="EnsemblPlants"/>
        </authorList>
    </citation>
    <scope>IDENTIFICATION</scope>
</reference>